<evidence type="ECO:0000313" key="2">
    <source>
        <dbReference type="EMBL" id="KAA1116806.1"/>
    </source>
</evidence>
<accession>A0A5B0QU82</accession>
<gene>
    <name evidence="2" type="ORF">PGTUg99_021216</name>
</gene>
<dbReference type="EMBL" id="VDEP01000270">
    <property type="protein sequence ID" value="KAA1116806.1"/>
    <property type="molecule type" value="Genomic_DNA"/>
</dbReference>
<feature type="compositionally biased region" description="Polar residues" evidence="1">
    <location>
        <begin position="109"/>
        <end position="125"/>
    </location>
</feature>
<evidence type="ECO:0000256" key="1">
    <source>
        <dbReference type="SAM" id="MobiDB-lite"/>
    </source>
</evidence>
<dbReference type="AlphaFoldDB" id="A0A5B0QU82"/>
<sequence length="244" mass="27306">MQSERPRDALASQHHLDASKSIQETRLLIAKIQALGKPAGAEEEEDDLLSSLTKRRGEALKFRHPTIGDRIAVPHQSLGQTPPPPISDKICTKVYESFKQRIHAIYKQHSAQPAQPPSETNPTEAQRSKNKNKYLEDGGPTETQTYHRKQSPSTCYISKAPNRVPMILSKNFSLTELFGPTYPLYLAGRLLRQLKGSASSENGSKLLDQLSTLPDYLEFSSLTGIDADEIKESLLLRCKTQKWL</sequence>
<name>A0A5B0QU82_PUCGR</name>
<comment type="caution">
    <text evidence="2">The sequence shown here is derived from an EMBL/GenBank/DDBJ whole genome shotgun (WGS) entry which is preliminary data.</text>
</comment>
<reference evidence="2 3" key="1">
    <citation type="submission" date="2019-05" db="EMBL/GenBank/DDBJ databases">
        <title>Emergence of the Ug99 lineage of the wheat stem rust pathogen through somatic hybridization.</title>
        <authorList>
            <person name="Li F."/>
            <person name="Upadhyaya N.M."/>
            <person name="Sperschneider J."/>
            <person name="Matny O."/>
            <person name="Nguyen-Phuc H."/>
            <person name="Mago R."/>
            <person name="Raley C."/>
            <person name="Miller M.E."/>
            <person name="Silverstein K.A.T."/>
            <person name="Henningsen E."/>
            <person name="Hirsch C.D."/>
            <person name="Visser B."/>
            <person name="Pretorius Z.A."/>
            <person name="Steffenson B.J."/>
            <person name="Schwessinger B."/>
            <person name="Dodds P.N."/>
            <person name="Figueroa M."/>
        </authorList>
    </citation>
    <scope>NUCLEOTIDE SEQUENCE [LARGE SCALE GENOMIC DNA]</scope>
    <source>
        <strain evidence="2 3">Ug99</strain>
    </source>
</reference>
<organism evidence="2 3">
    <name type="scientific">Puccinia graminis f. sp. tritici</name>
    <dbReference type="NCBI Taxonomy" id="56615"/>
    <lineage>
        <taxon>Eukaryota</taxon>
        <taxon>Fungi</taxon>
        <taxon>Dikarya</taxon>
        <taxon>Basidiomycota</taxon>
        <taxon>Pucciniomycotina</taxon>
        <taxon>Pucciniomycetes</taxon>
        <taxon>Pucciniales</taxon>
        <taxon>Pucciniaceae</taxon>
        <taxon>Puccinia</taxon>
    </lineage>
</organism>
<protein>
    <submittedName>
        <fullName evidence="2">Uncharacterized protein</fullName>
    </submittedName>
</protein>
<proteinExistence type="predicted"/>
<feature type="region of interest" description="Disordered" evidence="1">
    <location>
        <begin position="107"/>
        <end position="153"/>
    </location>
</feature>
<dbReference type="Proteomes" id="UP000325313">
    <property type="component" value="Unassembled WGS sequence"/>
</dbReference>
<evidence type="ECO:0000313" key="3">
    <source>
        <dbReference type="Proteomes" id="UP000325313"/>
    </source>
</evidence>